<dbReference type="AlphaFoldDB" id="A0A0K0ESK5"/>
<feature type="coiled-coil region" evidence="1">
    <location>
        <begin position="367"/>
        <end position="402"/>
    </location>
</feature>
<organism evidence="3">
    <name type="scientific">Strongyloides stercoralis</name>
    <name type="common">Threadworm</name>
    <dbReference type="NCBI Taxonomy" id="6248"/>
    <lineage>
        <taxon>Eukaryota</taxon>
        <taxon>Metazoa</taxon>
        <taxon>Ecdysozoa</taxon>
        <taxon>Nematoda</taxon>
        <taxon>Chromadorea</taxon>
        <taxon>Rhabditida</taxon>
        <taxon>Tylenchina</taxon>
        <taxon>Panagrolaimomorpha</taxon>
        <taxon>Strongyloidoidea</taxon>
        <taxon>Strongyloididae</taxon>
        <taxon>Strongyloides</taxon>
    </lineage>
</organism>
<feature type="coiled-coil region" evidence="1">
    <location>
        <begin position="79"/>
        <end position="137"/>
    </location>
</feature>
<name>A0A0K0ESK5_STRER</name>
<dbReference type="STRING" id="6248.A0A0K0ESK5"/>
<protein>
    <submittedName>
        <fullName evidence="3">DNA double-strand break repair Rad50 ATPase</fullName>
    </submittedName>
</protein>
<dbReference type="WBParaSite" id="TCONS_00016501.p1">
    <property type="protein sequence ID" value="TCONS_00016501.p1"/>
    <property type="gene ID" value="XLOC_011099"/>
</dbReference>
<accession>A0A0K0ESK5</accession>
<dbReference type="Proteomes" id="UP000035681">
    <property type="component" value="Unplaced"/>
</dbReference>
<evidence type="ECO:0000313" key="3">
    <source>
        <dbReference type="WBParaSite" id="SSTP_0001243500.1"/>
    </source>
</evidence>
<evidence type="ECO:0000313" key="2">
    <source>
        <dbReference type="Proteomes" id="UP000035681"/>
    </source>
</evidence>
<sequence length="637" mass="75811">MEGLDEFLAKNLLLLKILETENEYDVNFYNDEEIGCYMKKINEKISNLKKLCNGIMKIKNKRDSEIVEYYKNEKEIEELSMFKSRNDEYNKLNKELEKLEKENTCNYEEIESKKIELKKLQDEIKDKKFNIQKSKKEEQEYRSKSIEKCREITCLENNVREIKKKEKQVAISIQEDEKNINTLEKHLKSILKILFKCQRSYEAWIINEEADNEELYHLMHFELKNLKEIEYEIGIPEKELVFENIIDDIDSEKSIKNLEKELEIVYNNINNGIKQINDIEREIYQYQLKKLEKQILHGEIKARLDIQNVKKKRQQQIAIIEKILPKPTIYQIYKSKQIKKVVPMIYTDDKDGNTFENSKTSNKSSELEKIKIEIESNNVIINNMEEELNNNLELRMGNLLEENDKDILPVFKEHTNFGANFETKMPHIILIQRIKFIKSILADGITLLQEEKIVLQKKLSLLNNDVNNHHISINHLQSNISLKEKNLNKCLKNKAINDEKNKNIIGKMINNSNEEYQNQLKEIEKQKQKIIKLKEKYEYFTRQINKKKVELNQMKVDNINLLNKLKVANKKYEDNLSQQHQKEVMEKIIIQLNNDISLLQNEINEKGIILKKLKEANNKLKNEINEIELDKVFNILC</sequence>
<keyword evidence="1" id="KW-0175">Coiled coil</keyword>
<evidence type="ECO:0000256" key="1">
    <source>
        <dbReference type="SAM" id="Coils"/>
    </source>
</evidence>
<reference evidence="3" key="1">
    <citation type="submission" date="2015-08" db="UniProtKB">
        <authorList>
            <consortium name="WormBaseParasite"/>
        </authorList>
    </citation>
    <scope>IDENTIFICATION</scope>
</reference>
<dbReference type="WBParaSite" id="SSTP_0001243500.1">
    <property type="protein sequence ID" value="SSTP_0001243500.1"/>
    <property type="gene ID" value="SSTP_0001243500"/>
</dbReference>
<feature type="coiled-coil region" evidence="1">
    <location>
        <begin position="506"/>
        <end position="630"/>
    </location>
</feature>
<keyword evidence="2" id="KW-1185">Reference proteome</keyword>
<proteinExistence type="predicted"/>